<reference evidence="3" key="1">
    <citation type="submission" date="2020-05" db="EMBL/GenBank/DDBJ databases">
        <authorList>
            <person name="Chiriac C."/>
            <person name="Salcher M."/>
            <person name="Ghai R."/>
            <person name="Kavagutti S V."/>
        </authorList>
    </citation>
    <scope>NUCLEOTIDE SEQUENCE</scope>
</reference>
<dbReference type="InterPro" id="IPR052380">
    <property type="entry name" value="Viral_DNA_packaging_terminase"/>
</dbReference>
<dbReference type="InterPro" id="IPR006437">
    <property type="entry name" value="Phage_terminase_lsu"/>
</dbReference>
<dbReference type="PANTHER" id="PTHR39184">
    <property type="match status" value="1"/>
</dbReference>
<dbReference type="InterPro" id="IPR035413">
    <property type="entry name" value="Terminase_L_C"/>
</dbReference>
<proteinExistence type="predicted"/>
<gene>
    <name evidence="3" type="ORF">UFOVP174_35</name>
</gene>
<accession>A0A6J7WFI7</accession>
<evidence type="ECO:0000313" key="3">
    <source>
        <dbReference type="EMBL" id="CAB5194837.1"/>
    </source>
</evidence>
<dbReference type="Pfam" id="PF04466">
    <property type="entry name" value="Terminase_3"/>
    <property type="match status" value="1"/>
</dbReference>
<organism evidence="3">
    <name type="scientific">uncultured Caudovirales phage</name>
    <dbReference type="NCBI Taxonomy" id="2100421"/>
    <lineage>
        <taxon>Viruses</taxon>
        <taxon>Duplodnaviria</taxon>
        <taxon>Heunggongvirae</taxon>
        <taxon>Uroviricota</taxon>
        <taxon>Caudoviricetes</taxon>
        <taxon>Peduoviridae</taxon>
        <taxon>Maltschvirus</taxon>
        <taxon>Maltschvirus maltsch</taxon>
    </lineage>
</organism>
<feature type="domain" description="Phage terminase large subunit N-terminal" evidence="1">
    <location>
        <begin position="17"/>
        <end position="202"/>
    </location>
</feature>
<dbReference type="EMBL" id="LR798216">
    <property type="protein sequence ID" value="CAB5194837.1"/>
    <property type="molecule type" value="Genomic_DNA"/>
</dbReference>
<evidence type="ECO:0000259" key="2">
    <source>
        <dbReference type="Pfam" id="PF17288"/>
    </source>
</evidence>
<dbReference type="InterPro" id="IPR035412">
    <property type="entry name" value="Terminase_L_N"/>
</dbReference>
<evidence type="ECO:0000259" key="1">
    <source>
        <dbReference type="Pfam" id="PF04466"/>
    </source>
</evidence>
<dbReference type="PANTHER" id="PTHR39184:SF1">
    <property type="entry name" value="PBSX PHAGE TERMINASE LARGE SUBUNIT"/>
    <property type="match status" value="1"/>
</dbReference>
<feature type="domain" description="Phage terminase large subunit C-terminal" evidence="2">
    <location>
        <begin position="247"/>
        <end position="365"/>
    </location>
</feature>
<name>A0A6J7WFI7_9CAUD</name>
<dbReference type="Gene3D" id="3.40.50.300">
    <property type="entry name" value="P-loop containing nucleotide triphosphate hydrolases"/>
    <property type="match status" value="1"/>
</dbReference>
<dbReference type="NCBIfam" id="TIGR01547">
    <property type="entry name" value="phage_term_2"/>
    <property type="match status" value="1"/>
</dbReference>
<protein>
    <submittedName>
        <fullName evidence="3">XtmB Phage terminase large subunit</fullName>
    </submittedName>
</protein>
<dbReference type="InterPro" id="IPR027417">
    <property type="entry name" value="P-loop_NTPase"/>
</dbReference>
<dbReference type="Pfam" id="PF17288">
    <property type="entry name" value="Terminase_3C"/>
    <property type="match status" value="1"/>
</dbReference>
<dbReference type="Gene3D" id="3.30.420.280">
    <property type="match status" value="1"/>
</dbReference>
<sequence length="378" mass="44210">MEVTTNVVFQILNESKKRISVMQGGTRSGKTYNVLTWFIVKLLQEKGKTLTICRSSLPSIKGSVMRDFIEILSKYGLYSEDKHNKSENLYFLNGNTVEFVSTDQPQKIRGRKRHYLFINEANEVNYESWMQLALRTTDKIVLDYNPSDYYSWIYDKVIPREDTDFTITTYKDNPFLDKTIIAEIERLREADHEYWRVYGLGERAISEATIYSHWRRRRNFPEGGDVFYGLDFGFNHQTALVKCKNYDGDIYVEQMIYDTKMSTSLLIDRMKSLGLSRRDDIFADPAEPKTIAEVNKAGFNLKLAAKDVFAGVNKVKSFPIFIKSESLDLLDEIKNYKWKTDHDGNTMDEPVKFRDHLMDAMRYAIYTKYAKPKRGWIV</sequence>